<dbReference type="SUPFAM" id="SSF46955">
    <property type="entry name" value="Putative DNA-binding domain"/>
    <property type="match status" value="1"/>
</dbReference>
<dbReference type="Pfam" id="PF13411">
    <property type="entry name" value="MerR_1"/>
    <property type="match status" value="1"/>
</dbReference>
<dbReference type="RefSeq" id="WP_407989295.1">
    <property type="nucleotide sequence ID" value="NZ_AP035881.2"/>
</dbReference>
<keyword evidence="4" id="KW-0808">Transferase</keyword>
<dbReference type="GO" id="GO:0003677">
    <property type="term" value="F:DNA binding"/>
    <property type="evidence" value="ECO:0007669"/>
    <property type="project" value="UniProtKB-KW"/>
</dbReference>
<accession>A0AB33JY12</accession>
<dbReference type="GO" id="GO:0005737">
    <property type="term" value="C:cytoplasm"/>
    <property type="evidence" value="ECO:0007669"/>
    <property type="project" value="UniProtKB-SubCell"/>
</dbReference>
<dbReference type="Gene3D" id="1.10.1660.10">
    <property type="match status" value="1"/>
</dbReference>
<evidence type="ECO:0000256" key="5">
    <source>
        <dbReference type="ARBA" id="ARBA00022695"/>
    </source>
</evidence>
<evidence type="ECO:0000256" key="1">
    <source>
        <dbReference type="ARBA" id="ARBA00004496"/>
    </source>
</evidence>
<dbReference type="SUPFAM" id="SSF55979">
    <property type="entry name" value="DNA clamp"/>
    <property type="match status" value="2"/>
</dbReference>
<dbReference type="GO" id="GO:0006355">
    <property type="term" value="P:regulation of DNA-templated transcription"/>
    <property type="evidence" value="ECO:0007669"/>
    <property type="project" value="InterPro"/>
</dbReference>
<keyword evidence="9" id="KW-0175">Coiled coil</keyword>
<feature type="domain" description="HTH merR-type" evidence="10">
    <location>
        <begin position="1"/>
        <end position="71"/>
    </location>
</feature>
<dbReference type="PROSITE" id="PS50937">
    <property type="entry name" value="HTH_MERR_2"/>
    <property type="match status" value="1"/>
</dbReference>
<dbReference type="Gene3D" id="3.10.150.10">
    <property type="entry name" value="DNA Polymerase III, subunit A, domain 2"/>
    <property type="match status" value="2"/>
</dbReference>
<evidence type="ECO:0000256" key="2">
    <source>
        <dbReference type="ARBA" id="ARBA00010752"/>
    </source>
</evidence>
<keyword evidence="6" id="KW-0235">DNA replication</keyword>
<evidence type="ECO:0000256" key="7">
    <source>
        <dbReference type="ARBA" id="ARBA00022932"/>
    </source>
</evidence>
<dbReference type="PROSITE" id="PS00552">
    <property type="entry name" value="HTH_MERR_1"/>
    <property type="match status" value="1"/>
</dbReference>
<dbReference type="AlphaFoldDB" id="A0AB33JY12"/>
<dbReference type="GO" id="GO:0008408">
    <property type="term" value="F:3'-5' exonuclease activity"/>
    <property type="evidence" value="ECO:0007669"/>
    <property type="project" value="InterPro"/>
</dbReference>
<dbReference type="PANTHER" id="PTHR30478:SF0">
    <property type="entry name" value="BETA SLIDING CLAMP"/>
    <property type="match status" value="1"/>
</dbReference>
<name>A0AB33JY12_9ACTN</name>
<dbReference type="CDD" id="cd00140">
    <property type="entry name" value="beta_clamp"/>
    <property type="match status" value="1"/>
</dbReference>
<proteinExistence type="inferred from homology"/>
<dbReference type="InterPro" id="IPR009061">
    <property type="entry name" value="DNA-bd_dom_put_sf"/>
</dbReference>
<dbReference type="InterPro" id="IPR022637">
    <property type="entry name" value="DNA_polIII_beta_cen"/>
</dbReference>
<reference evidence="11" key="1">
    <citation type="submission" date="2024-07" db="EMBL/GenBank/DDBJ databases">
        <title>Complete genome sequences of cellulolytic bacteria, Kitasatospora sp. CMC57 and Streptomyces sp. CMC78, isolated from Japanese agricultural soil.</title>
        <authorList>
            <person name="Hashimoto T."/>
            <person name="Ito M."/>
            <person name="Iwamoto M."/>
            <person name="Fukahori D."/>
            <person name="Shoda T."/>
            <person name="Sakoda M."/>
            <person name="Morohoshi T."/>
            <person name="Mitsuboshi M."/>
            <person name="Nishizawa T."/>
        </authorList>
    </citation>
    <scope>NUCLEOTIDE SEQUENCE</scope>
    <source>
        <strain evidence="11">CMC57</strain>
    </source>
</reference>
<dbReference type="Pfam" id="PF02767">
    <property type="entry name" value="DNA_pol3_beta_2"/>
    <property type="match status" value="1"/>
</dbReference>
<dbReference type="CDD" id="cd01107">
    <property type="entry name" value="HTH_BmrR"/>
    <property type="match status" value="1"/>
</dbReference>
<evidence type="ECO:0000256" key="8">
    <source>
        <dbReference type="ARBA" id="ARBA00023125"/>
    </source>
</evidence>
<evidence type="ECO:0000313" key="11">
    <source>
        <dbReference type="EMBL" id="BFP46910.1"/>
    </source>
</evidence>
<evidence type="ECO:0000256" key="6">
    <source>
        <dbReference type="ARBA" id="ARBA00022705"/>
    </source>
</evidence>
<evidence type="ECO:0000256" key="4">
    <source>
        <dbReference type="ARBA" id="ARBA00022679"/>
    </source>
</evidence>
<dbReference type="SMART" id="SM00422">
    <property type="entry name" value="HTH_MERR"/>
    <property type="match status" value="1"/>
</dbReference>
<comment type="subcellular location">
    <subcellularLocation>
        <location evidence="1">Cytoplasm</location>
    </subcellularLocation>
</comment>
<organism evidence="11">
    <name type="scientific">Kitasatospora sp. CMC57</name>
    <dbReference type="NCBI Taxonomy" id="3231513"/>
    <lineage>
        <taxon>Bacteria</taxon>
        <taxon>Bacillati</taxon>
        <taxon>Actinomycetota</taxon>
        <taxon>Actinomycetes</taxon>
        <taxon>Kitasatosporales</taxon>
        <taxon>Streptomycetaceae</taxon>
        <taxon>Kitasatospora</taxon>
    </lineage>
</organism>
<dbReference type="PANTHER" id="PTHR30478">
    <property type="entry name" value="DNA POLYMERASE III SUBUNIT BETA"/>
    <property type="match status" value="1"/>
</dbReference>
<dbReference type="EMBL" id="AP035881">
    <property type="protein sequence ID" value="BFP46910.1"/>
    <property type="molecule type" value="Genomic_DNA"/>
</dbReference>
<dbReference type="InterPro" id="IPR000551">
    <property type="entry name" value="MerR-type_HTH_dom"/>
</dbReference>
<dbReference type="InterPro" id="IPR001001">
    <property type="entry name" value="DNA_polIII_beta"/>
</dbReference>
<feature type="coiled-coil region" evidence="9">
    <location>
        <begin position="77"/>
        <end position="104"/>
    </location>
</feature>
<sequence>MRSIGEMARHSGLSVSALRFYDGAGVFGPAWVDPQSGYRWYAEEQVGDARLIARLRRVGMPLPDISRVLSAGPAAARQTLEAHLRRLEDGLADARRELSTVRALIDQRENPMNQTRLTTPAHELAAALDAVRFAAGSNPEQPALCGVLLELAADGLRLVATDRYRMAVSLVPVAALDGPPVSAIAGTAFVDEVRTLLEGADNAQLVFEGDQLTVAVSGAGHPERVVTGRRVDQDYPDYRPMLRLEPTRRVAVDAAELRAELSTGATRRLTRSQDGVQQQVSVLTVGADGTLGVAGAEAVAGGNGHDGGLRIGVNREFLMEAITAGRRDQLTLELGGPVAPLAIRYPDREGTFSLLMPTVLS</sequence>
<gene>
    <name evidence="11" type="ORF">KCMC57_32780</name>
</gene>
<comment type="similarity">
    <text evidence="2">Belongs to the beta sliding clamp family.</text>
</comment>
<keyword evidence="3" id="KW-0963">Cytoplasm</keyword>
<dbReference type="SMART" id="SM00480">
    <property type="entry name" value="POL3Bc"/>
    <property type="match status" value="1"/>
</dbReference>
<dbReference type="GO" id="GO:0006271">
    <property type="term" value="P:DNA strand elongation involved in DNA replication"/>
    <property type="evidence" value="ECO:0007669"/>
    <property type="project" value="TreeGrafter"/>
</dbReference>
<dbReference type="GO" id="GO:0003887">
    <property type="term" value="F:DNA-directed DNA polymerase activity"/>
    <property type="evidence" value="ECO:0007669"/>
    <property type="project" value="UniProtKB-KW"/>
</dbReference>
<keyword evidence="7" id="KW-0239">DNA-directed DNA polymerase</keyword>
<dbReference type="GO" id="GO:0009360">
    <property type="term" value="C:DNA polymerase III complex"/>
    <property type="evidence" value="ECO:0007669"/>
    <property type="project" value="InterPro"/>
</dbReference>
<protein>
    <submittedName>
        <fullName evidence="11">MerR family DNA-binding transcriptional regulator</fullName>
    </submittedName>
</protein>
<dbReference type="InterPro" id="IPR046938">
    <property type="entry name" value="DNA_clamp_sf"/>
</dbReference>
<keyword evidence="5" id="KW-0548">Nucleotidyltransferase</keyword>
<keyword evidence="8 11" id="KW-0238">DNA-binding</keyword>
<evidence type="ECO:0000259" key="10">
    <source>
        <dbReference type="PROSITE" id="PS50937"/>
    </source>
</evidence>
<evidence type="ECO:0000256" key="9">
    <source>
        <dbReference type="SAM" id="Coils"/>
    </source>
</evidence>
<evidence type="ECO:0000256" key="3">
    <source>
        <dbReference type="ARBA" id="ARBA00022490"/>
    </source>
</evidence>